<dbReference type="SUPFAM" id="SSF52440">
    <property type="entry name" value="PreATP-grasp domain"/>
    <property type="match status" value="1"/>
</dbReference>
<evidence type="ECO:0000256" key="1">
    <source>
        <dbReference type="ARBA" id="ARBA00022598"/>
    </source>
</evidence>
<dbReference type="InterPro" id="IPR011761">
    <property type="entry name" value="ATP-grasp"/>
</dbReference>
<dbReference type="NCBIfam" id="TIGR01161">
    <property type="entry name" value="purK"/>
    <property type="match status" value="1"/>
</dbReference>
<dbReference type="Proteomes" id="UP000019364">
    <property type="component" value="Unassembled WGS sequence"/>
</dbReference>
<comment type="catalytic activity">
    <reaction evidence="5 6">
        <text>5-amino-1-(5-phospho-beta-D-ribosyl)imidazole + hydrogencarbonate + ATP = 5-carboxyamino-1-(5-phospho-D-ribosyl)imidazole + ADP + phosphate + 2 H(+)</text>
        <dbReference type="Rhea" id="RHEA:19317"/>
        <dbReference type="ChEBI" id="CHEBI:15378"/>
        <dbReference type="ChEBI" id="CHEBI:17544"/>
        <dbReference type="ChEBI" id="CHEBI:30616"/>
        <dbReference type="ChEBI" id="CHEBI:43474"/>
        <dbReference type="ChEBI" id="CHEBI:58730"/>
        <dbReference type="ChEBI" id="CHEBI:137981"/>
        <dbReference type="ChEBI" id="CHEBI:456216"/>
        <dbReference type="EC" id="6.3.4.18"/>
    </reaction>
</comment>
<dbReference type="GO" id="GO:0005524">
    <property type="term" value="F:ATP binding"/>
    <property type="evidence" value="ECO:0007669"/>
    <property type="project" value="UniProtKB-UniRule"/>
</dbReference>
<dbReference type="SUPFAM" id="SSF56059">
    <property type="entry name" value="Glutathione synthetase ATP-binding domain-like"/>
    <property type="match status" value="1"/>
</dbReference>
<dbReference type="STRING" id="1236976.JCM16418_2830"/>
<feature type="binding site" evidence="5">
    <location>
        <position position="152"/>
    </location>
    <ligand>
        <name>ATP</name>
        <dbReference type="ChEBI" id="CHEBI:30616"/>
    </ligand>
</feature>
<feature type="binding site" evidence="5">
    <location>
        <position position="220"/>
    </location>
    <ligand>
        <name>ATP</name>
        <dbReference type="ChEBI" id="CHEBI:30616"/>
    </ligand>
</feature>
<keyword evidence="4 5" id="KW-0067">ATP-binding</keyword>
<sequence>MTVDQMSYKTILPGSTIGILGGGQLGRMMTLSGTAMGYRFITLDPTPESPCGQIARQIQADYDDVEAARELAGQADVITYEFENVDAGVAELLSKESHVPQGSELLYTTQHRLREKRAIEAAGVPVAPYREITSLSSLQQAVEELDLPSVLKTATGGYDGKGQVVLRSLDQVEPAYHELAASGRELVLEQFIDFQCEISVIAARSPQGEVKSFPVSENIHVNNILHLSIVPARVSDQVQREARRLAERLVVHLNAVGLLAVELFVTESGQLYVNELAPRPHNSGHYTMEACSTSQFEQHVRAICNLPLGDAELMTPVVMVNVLGQHLEEVVKITGQKDGSVNEFGVIPKLHLYGKEESKVGRKMGHINLLCADVQHGIDWVEQTNIWRQDHL</sequence>
<comment type="subunit">
    <text evidence="5 6">Homodimer.</text>
</comment>
<dbReference type="InterPro" id="IPR005875">
    <property type="entry name" value="PurK"/>
</dbReference>
<feature type="binding site" evidence="5">
    <location>
        <position position="197"/>
    </location>
    <ligand>
        <name>ATP</name>
        <dbReference type="ChEBI" id="CHEBI:30616"/>
    </ligand>
</feature>
<evidence type="ECO:0000256" key="4">
    <source>
        <dbReference type="ARBA" id="ARBA00022840"/>
    </source>
</evidence>
<dbReference type="Pfam" id="PF17769">
    <property type="entry name" value="PurK_C"/>
    <property type="match status" value="1"/>
</dbReference>
<accession>W7YJN5</accession>
<reference evidence="8 9" key="1">
    <citation type="journal article" date="2014" name="Genome Announc.">
        <title>Draft Genome Sequence of Paenibacillus pini JCM 16418T, Isolated from the Rhizosphere of Pine Tree.</title>
        <authorList>
            <person name="Yuki M."/>
            <person name="Oshima K."/>
            <person name="Suda W."/>
            <person name="Oshida Y."/>
            <person name="Kitamura K."/>
            <person name="Iida Y."/>
            <person name="Hattori M."/>
            <person name="Ohkuma M."/>
        </authorList>
    </citation>
    <scope>NUCLEOTIDE SEQUENCE [LARGE SCALE GENOMIC DNA]</scope>
    <source>
        <strain evidence="8 9">JCM 16418</strain>
    </source>
</reference>
<dbReference type="AlphaFoldDB" id="W7YJN5"/>
<dbReference type="eggNOG" id="COG0026">
    <property type="taxonomic scope" value="Bacteria"/>
</dbReference>
<organism evidence="8 9">
    <name type="scientific">Paenibacillus pini JCM 16418</name>
    <dbReference type="NCBI Taxonomy" id="1236976"/>
    <lineage>
        <taxon>Bacteria</taxon>
        <taxon>Bacillati</taxon>
        <taxon>Bacillota</taxon>
        <taxon>Bacilli</taxon>
        <taxon>Bacillales</taxon>
        <taxon>Paenibacillaceae</taxon>
        <taxon>Paenibacillus</taxon>
    </lineage>
</organism>
<feature type="binding site" evidence="5">
    <location>
        <begin position="274"/>
        <end position="275"/>
    </location>
    <ligand>
        <name>ATP</name>
        <dbReference type="ChEBI" id="CHEBI:30616"/>
    </ligand>
</feature>
<dbReference type="GO" id="GO:0005829">
    <property type="term" value="C:cytosol"/>
    <property type="evidence" value="ECO:0007669"/>
    <property type="project" value="TreeGrafter"/>
</dbReference>
<dbReference type="InterPro" id="IPR003135">
    <property type="entry name" value="ATP-grasp_carboxylate-amine"/>
</dbReference>
<feature type="binding site" evidence="5">
    <location>
        <begin position="157"/>
        <end position="163"/>
    </location>
    <ligand>
        <name>ATP</name>
        <dbReference type="ChEBI" id="CHEBI:30616"/>
    </ligand>
</feature>
<proteinExistence type="inferred from homology"/>
<evidence type="ECO:0000256" key="2">
    <source>
        <dbReference type="ARBA" id="ARBA00022741"/>
    </source>
</evidence>
<dbReference type="Gene3D" id="3.30.470.20">
    <property type="entry name" value="ATP-grasp fold, B domain"/>
    <property type="match status" value="1"/>
</dbReference>
<dbReference type="NCBIfam" id="NF004675">
    <property type="entry name" value="PRK06019.1-1"/>
    <property type="match status" value="1"/>
</dbReference>
<dbReference type="GO" id="GO:0034028">
    <property type="term" value="F:5-(carboxyamino)imidazole ribonucleotide synthase activity"/>
    <property type="evidence" value="ECO:0007669"/>
    <property type="project" value="UniProtKB-UniRule"/>
</dbReference>
<dbReference type="FunFam" id="3.30.1490.20:FF:000015">
    <property type="entry name" value="N5-carboxyaminoimidazole ribonucleotide synthase"/>
    <property type="match status" value="1"/>
</dbReference>
<dbReference type="Gene3D" id="3.30.1490.20">
    <property type="entry name" value="ATP-grasp fold, A domain"/>
    <property type="match status" value="1"/>
</dbReference>
<protein>
    <recommendedName>
        <fullName evidence="5 6">N5-carboxyaminoimidazole ribonucleotide synthase</fullName>
        <shortName evidence="5 6">N5-CAIR synthase</shortName>
        <ecNumber evidence="5 6">6.3.4.18</ecNumber>
    </recommendedName>
    <alternativeName>
        <fullName evidence="5 6">5-(carboxyamino)imidazole ribonucleotide synthetase</fullName>
    </alternativeName>
</protein>
<dbReference type="InterPro" id="IPR016185">
    <property type="entry name" value="PreATP-grasp_dom_sf"/>
</dbReference>
<evidence type="ECO:0000313" key="8">
    <source>
        <dbReference type="EMBL" id="GAF08727.1"/>
    </source>
</evidence>
<comment type="similarity">
    <text evidence="5 6">Belongs to the PurK/PurT family.</text>
</comment>
<dbReference type="PANTHER" id="PTHR11609:SF5">
    <property type="entry name" value="PHOSPHORIBOSYLAMINOIMIDAZOLE CARBOXYLASE"/>
    <property type="match status" value="1"/>
</dbReference>
<dbReference type="InterPro" id="IPR040686">
    <property type="entry name" value="PurK_C"/>
</dbReference>
<comment type="pathway">
    <text evidence="5 6">Purine metabolism; IMP biosynthesis via de novo pathway; 5-amino-1-(5-phospho-D-ribosyl)imidazole-4-carboxylate from 5-amino-1-(5-phospho-D-ribosyl)imidazole (N5-CAIR route): step 1/2.</text>
</comment>
<evidence type="ECO:0000256" key="5">
    <source>
        <dbReference type="HAMAP-Rule" id="MF_01928"/>
    </source>
</evidence>
<comment type="function">
    <text evidence="6">Catalyzes the ATP-dependent conversion of 5-aminoimidazole ribonucleotide (AIR) and HCO(3)- to N5-carboxyaminoimidazole ribonucleotide (N5-CAIR).</text>
</comment>
<gene>
    <name evidence="5 6" type="primary">purK</name>
    <name evidence="8" type="ORF">JCM16418_2830</name>
</gene>
<dbReference type="Gene3D" id="3.40.50.20">
    <property type="match status" value="1"/>
</dbReference>
<evidence type="ECO:0000259" key="7">
    <source>
        <dbReference type="PROSITE" id="PS50975"/>
    </source>
</evidence>
<dbReference type="EC" id="6.3.4.18" evidence="5 6"/>
<comment type="function">
    <text evidence="5">Catalyzes the ATP-dependent conversion of 5-aminoimidazole ribonucleotide (AIR) and HCO(3)(-) to N5-carboxyaminoimidazole ribonucleotide (N5-CAIR).</text>
</comment>
<name>W7YJN5_9BACL</name>
<dbReference type="EMBL" id="BAVZ01000008">
    <property type="protein sequence ID" value="GAF08727.1"/>
    <property type="molecule type" value="Genomic_DNA"/>
</dbReference>
<dbReference type="SUPFAM" id="SSF51246">
    <property type="entry name" value="Rudiment single hybrid motif"/>
    <property type="match status" value="1"/>
</dbReference>
<dbReference type="FunFam" id="3.30.470.20:FF:000029">
    <property type="entry name" value="N5-carboxyaminoimidazole ribonucleotide synthase"/>
    <property type="match status" value="1"/>
</dbReference>
<evidence type="ECO:0000256" key="3">
    <source>
        <dbReference type="ARBA" id="ARBA00022755"/>
    </source>
</evidence>
<dbReference type="Pfam" id="PF02222">
    <property type="entry name" value="ATP-grasp"/>
    <property type="match status" value="1"/>
</dbReference>
<dbReference type="InterPro" id="IPR011054">
    <property type="entry name" value="Rudment_hybrid_motif"/>
</dbReference>
<feature type="binding site" evidence="5">
    <location>
        <begin position="189"/>
        <end position="192"/>
    </location>
    <ligand>
        <name>ATP</name>
        <dbReference type="ChEBI" id="CHEBI:30616"/>
    </ligand>
</feature>
<dbReference type="NCBIfam" id="NF004676">
    <property type="entry name" value="PRK06019.1-2"/>
    <property type="match status" value="1"/>
</dbReference>
<keyword evidence="2 5" id="KW-0547">Nucleotide-binding</keyword>
<feature type="binding site" evidence="5">
    <location>
        <position position="112"/>
    </location>
    <ligand>
        <name>ATP</name>
        <dbReference type="ChEBI" id="CHEBI:30616"/>
    </ligand>
</feature>
<dbReference type="HAMAP" id="MF_01928">
    <property type="entry name" value="PurK"/>
    <property type="match status" value="1"/>
</dbReference>
<dbReference type="OrthoDB" id="9804625at2"/>
<keyword evidence="1 5" id="KW-0436">Ligase</keyword>
<dbReference type="RefSeq" id="WP_052020253.1">
    <property type="nucleotide sequence ID" value="NZ_BAVZ01000008.1"/>
</dbReference>
<dbReference type="NCBIfam" id="NF004679">
    <property type="entry name" value="PRK06019.1-5"/>
    <property type="match status" value="1"/>
</dbReference>
<comment type="caution">
    <text evidence="8">The sequence shown here is derived from an EMBL/GenBank/DDBJ whole genome shotgun (WGS) entry which is preliminary data.</text>
</comment>
<keyword evidence="3 5" id="KW-0658">Purine biosynthesis</keyword>
<dbReference type="FunFam" id="3.40.50.20:FF:000016">
    <property type="entry name" value="N5-carboxyaminoimidazole ribonucleotide synthase"/>
    <property type="match status" value="1"/>
</dbReference>
<feature type="domain" description="ATP-grasp" evidence="7">
    <location>
        <begin position="116"/>
        <end position="304"/>
    </location>
</feature>
<dbReference type="PROSITE" id="PS50975">
    <property type="entry name" value="ATP_GRASP"/>
    <property type="match status" value="1"/>
</dbReference>
<dbReference type="InterPro" id="IPR054350">
    <property type="entry name" value="PurT/PurK_preATP-grasp"/>
</dbReference>
<evidence type="ECO:0000313" key="9">
    <source>
        <dbReference type="Proteomes" id="UP000019364"/>
    </source>
</evidence>
<dbReference type="PANTHER" id="PTHR11609">
    <property type="entry name" value="PURINE BIOSYNTHESIS PROTEIN 6/7, PUR6/7"/>
    <property type="match status" value="1"/>
</dbReference>
<evidence type="ECO:0000256" key="6">
    <source>
        <dbReference type="RuleBase" id="RU361200"/>
    </source>
</evidence>
<dbReference type="UniPathway" id="UPA00074">
    <property type="reaction ID" value="UER00942"/>
</dbReference>
<dbReference type="GO" id="GO:0004638">
    <property type="term" value="F:phosphoribosylaminoimidazole carboxylase activity"/>
    <property type="evidence" value="ECO:0007669"/>
    <property type="project" value="InterPro"/>
</dbReference>
<dbReference type="GO" id="GO:0046872">
    <property type="term" value="F:metal ion binding"/>
    <property type="evidence" value="ECO:0007669"/>
    <property type="project" value="InterPro"/>
</dbReference>
<dbReference type="GO" id="GO:0006189">
    <property type="term" value="P:'de novo' IMP biosynthetic process"/>
    <property type="evidence" value="ECO:0007669"/>
    <property type="project" value="UniProtKB-UniRule"/>
</dbReference>
<dbReference type="InterPro" id="IPR013815">
    <property type="entry name" value="ATP_grasp_subdomain_1"/>
</dbReference>
<keyword evidence="9" id="KW-1185">Reference proteome</keyword>
<dbReference type="Pfam" id="PF22660">
    <property type="entry name" value="RS_preATP-grasp-like"/>
    <property type="match status" value="1"/>
</dbReference>